<evidence type="ECO:0000256" key="7">
    <source>
        <dbReference type="SAM" id="Phobius"/>
    </source>
</evidence>
<evidence type="ECO:0000313" key="10">
    <source>
        <dbReference type="Proteomes" id="UP000558284"/>
    </source>
</evidence>
<dbReference type="CDD" id="cd02865">
    <property type="entry name" value="Heme_Cu_Oxidase_III_2"/>
    <property type="match status" value="1"/>
</dbReference>
<evidence type="ECO:0000259" key="8">
    <source>
        <dbReference type="PROSITE" id="PS50253"/>
    </source>
</evidence>
<dbReference type="InterPro" id="IPR000298">
    <property type="entry name" value="Cyt_c_oxidase-like_su3"/>
</dbReference>
<keyword evidence="5 7" id="KW-0472">Membrane</keyword>
<keyword evidence="10" id="KW-1185">Reference proteome</keyword>
<dbReference type="SUPFAM" id="SSF81452">
    <property type="entry name" value="Cytochrome c oxidase subunit III-like"/>
    <property type="match status" value="1"/>
</dbReference>
<dbReference type="Proteomes" id="UP000558284">
    <property type="component" value="Unassembled WGS sequence"/>
</dbReference>
<comment type="similarity">
    <text evidence="2 6">Belongs to the cytochrome c oxidase subunit 3 family.</text>
</comment>
<dbReference type="InterPro" id="IPR035973">
    <property type="entry name" value="Cyt_c_oxidase_su3-like_sf"/>
</dbReference>
<keyword evidence="3 6" id="KW-0812">Transmembrane</keyword>
<feature type="transmembrane region" description="Helical" evidence="7">
    <location>
        <begin position="202"/>
        <end position="226"/>
    </location>
</feature>
<dbReference type="Pfam" id="PF00510">
    <property type="entry name" value="COX3"/>
    <property type="match status" value="1"/>
</dbReference>
<dbReference type="GO" id="GO:0005886">
    <property type="term" value="C:plasma membrane"/>
    <property type="evidence" value="ECO:0007669"/>
    <property type="project" value="UniProtKB-SubCell"/>
</dbReference>
<accession>A0A838B0N1</accession>
<sequence length="234" mass="25846">MSVILVFLLVIAGFAGWWLSHQRLMTKPWLEQGVAEDFVPFDRSGLPTAKIGLGVFLAVVGCLFALFTSAYFMRMALSDWQPLPMPRLLWLNTGMLVLSSIALQCASVAARKRQMDTVRLGLVAAGLTAIAFLIGQLMAWRDLTADGYFLASNPANSFFYLITGMHGLHIVGGLVGLSRTTAGAWNGARPERLRLSVELCAMYWHFLLFVWLAIFALLAGWAATFIDICRQLLT</sequence>
<feature type="domain" description="Heme-copper oxidase subunit III family profile" evidence="8">
    <location>
        <begin position="1"/>
        <end position="223"/>
    </location>
</feature>
<feature type="transmembrane region" description="Helical" evidence="7">
    <location>
        <begin position="117"/>
        <end position="137"/>
    </location>
</feature>
<protein>
    <submittedName>
        <fullName evidence="9">Cytochrome c oxidase subunit 3</fullName>
    </submittedName>
</protein>
<dbReference type="InterPro" id="IPR024791">
    <property type="entry name" value="Cyt_c/ubiquinol_Oxase_su3"/>
</dbReference>
<dbReference type="GO" id="GO:0004129">
    <property type="term" value="F:cytochrome-c oxidase activity"/>
    <property type="evidence" value="ECO:0007669"/>
    <property type="project" value="InterPro"/>
</dbReference>
<evidence type="ECO:0000256" key="4">
    <source>
        <dbReference type="ARBA" id="ARBA00022989"/>
    </source>
</evidence>
<feature type="transmembrane region" description="Helical" evidence="7">
    <location>
        <begin position="88"/>
        <end position="111"/>
    </location>
</feature>
<dbReference type="GO" id="GO:0019646">
    <property type="term" value="P:aerobic electron transport chain"/>
    <property type="evidence" value="ECO:0007669"/>
    <property type="project" value="InterPro"/>
</dbReference>
<dbReference type="PANTHER" id="PTHR11403">
    <property type="entry name" value="CYTOCHROME C OXIDASE SUBUNIT III"/>
    <property type="match status" value="1"/>
</dbReference>
<gene>
    <name evidence="9" type="ORF">H0241_04095</name>
</gene>
<dbReference type="Gene3D" id="1.20.120.80">
    <property type="entry name" value="Cytochrome c oxidase, subunit III, four-helix bundle"/>
    <property type="match status" value="1"/>
</dbReference>
<name>A0A838B0N1_9HYPH</name>
<evidence type="ECO:0000256" key="1">
    <source>
        <dbReference type="ARBA" id="ARBA00004141"/>
    </source>
</evidence>
<comment type="subcellular location">
    <subcellularLocation>
        <location evidence="6">Cell membrane</location>
        <topology evidence="6">Multi-pass membrane protein</topology>
    </subcellularLocation>
    <subcellularLocation>
        <location evidence="1">Membrane</location>
        <topology evidence="1">Multi-pass membrane protein</topology>
    </subcellularLocation>
</comment>
<organism evidence="9 10">
    <name type="scientific">Mesorhizobium neociceri</name>
    <dbReference type="NCBI Taxonomy" id="1307853"/>
    <lineage>
        <taxon>Bacteria</taxon>
        <taxon>Pseudomonadati</taxon>
        <taxon>Pseudomonadota</taxon>
        <taxon>Alphaproteobacteria</taxon>
        <taxon>Hyphomicrobiales</taxon>
        <taxon>Phyllobacteriaceae</taxon>
        <taxon>Mesorhizobium</taxon>
    </lineage>
</organism>
<dbReference type="PROSITE" id="PS50253">
    <property type="entry name" value="COX3"/>
    <property type="match status" value="1"/>
</dbReference>
<dbReference type="PANTHER" id="PTHR11403:SF10">
    <property type="entry name" value="CYTOCHROME C OXIDASE"/>
    <property type="match status" value="1"/>
</dbReference>
<evidence type="ECO:0000256" key="3">
    <source>
        <dbReference type="ARBA" id="ARBA00022692"/>
    </source>
</evidence>
<evidence type="ECO:0000256" key="6">
    <source>
        <dbReference type="RuleBase" id="RU003376"/>
    </source>
</evidence>
<proteinExistence type="inferred from homology"/>
<feature type="transmembrane region" description="Helical" evidence="7">
    <location>
        <begin position="46"/>
        <end position="67"/>
    </location>
</feature>
<evidence type="ECO:0000256" key="2">
    <source>
        <dbReference type="ARBA" id="ARBA00010581"/>
    </source>
</evidence>
<evidence type="ECO:0000313" key="9">
    <source>
        <dbReference type="EMBL" id="MBA1139439.1"/>
    </source>
</evidence>
<dbReference type="InterPro" id="IPR013833">
    <property type="entry name" value="Cyt_c_oxidase_su3_a-hlx"/>
</dbReference>
<keyword evidence="4 7" id="KW-1133">Transmembrane helix</keyword>
<feature type="transmembrane region" description="Helical" evidence="7">
    <location>
        <begin position="158"/>
        <end position="182"/>
    </location>
</feature>
<evidence type="ECO:0000256" key="5">
    <source>
        <dbReference type="ARBA" id="ARBA00023136"/>
    </source>
</evidence>
<dbReference type="RefSeq" id="WP_181056109.1">
    <property type="nucleotide sequence ID" value="NZ_JACDTY010000001.1"/>
</dbReference>
<dbReference type="AlphaFoldDB" id="A0A838B0N1"/>
<reference evidence="9 10" key="1">
    <citation type="submission" date="2020-07" db="EMBL/GenBank/DDBJ databases">
        <title>Definition of the novel symbiovar canariense within Mesorhizobium novociceri, a new species of genus Mesorhizobium nodulating Cicer canariense in the Caldera de Taburiente National Park (La Palma, Canary Islands).</title>
        <authorList>
            <person name="Leon-Barrios M."/>
            <person name="Perez-Yepez J."/>
            <person name="Flores-Felix J.D."/>
            <person name="Ramirez-Baena M.H."/>
            <person name="Pulido-Suarez L."/>
            <person name="Igual J.M."/>
            <person name="Velazquez E."/>
            <person name="Peix A."/>
        </authorList>
    </citation>
    <scope>NUCLEOTIDE SEQUENCE [LARGE SCALE GENOMIC DNA]</scope>
    <source>
        <strain evidence="9 10">CCANP35</strain>
    </source>
</reference>
<dbReference type="EMBL" id="JACDTY010000001">
    <property type="protein sequence ID" value="MBA1139439.1"/>
    <property type="molecule type" value="Genomic_DNA"/>
</dbReference>
<comment type="caution">
    <text evidence="9">The sequence shown here is derived from an EMBL/GenBank/DDBJ whole genome shotgun (WGS) entry which is preliminary data.</text>
</comment>